<dbReference type="Pfam" id="PF08246">
    <property type="entry name" value="Inhibitor_I29"/>
    <property type="match status" value="1"/>
</dbReference>
<dbReference type="GO" id="GO:0051603">
    <property type="term" value="P:proteolysis involved in protein catabolic process"/>
    <property type="evidence" value="ECO:0000318"/>
    <property type="project" value="GO_Central"/>
</dbReference>
<dbReference type="SMART" id="SM00645">
    <property type="entry name" value="Pept_C1"/>
    <property type="match status" value="1"/>
</dbReference>
<dbReference type="PRINTS" id="PR00705">
    <property type="entry name" value="PAPAIN"/>
</dbReference>
<evidence type="ECO:0000256" key="4">
    <source>
        <dbReference type="ARBA" id="ARBA00022807"/>
    </source>
</evidence>
<proteinExistence type="inferred from homology"/>
<evidence type="ECO:0000256" key="1">
    <source>
        <dbReference type="ARBA" id="ARBA00008455"/>
    </source>
</evidence>
<evidence type="ECO:0000313" key="12">
    <source>
        <dbReference type="RefSeq" id="XP_017952033.2"/>
    </source>
</evidence>
<feature type="chain" id="PRO_5044634181" evidence="7">
    <location>
        <begin position="21"/>
        <end position="337"/>
    </location>
</feature>
<dbReference type="Proteomes" id="UP000008143">
    <property type="component" value="Chromosome 8"/>
</dbReference>
<dbReference type="Gene3D" id="3.90.70.10">
    <property type="entry name" value="Cysteine proteinases"/>
    <property type="match status" value="1"/>
</dbReference>
<dbReference type="OrthoDB" id="65740at2759"/>
<evidence type="ECO:0000256" key="2">
    <source>
        <dbReference type="ARBA" id="ARBA00022670"/>
    </source>
</evidence>
<dbReference type="InterPro" id="IPR039417">
    <property type="entry name" value="Peptidase_C1A_papain-like"/>
</dbReference>
<dbReference type="FunFam" id="3.90.70.10:FF:000006">
    <property type="entry name" value="Cathepsin S"/>
    <property type="match status" value="1"/>
</dbReference>
<keyword evidence="4" id="KW-0788">Thiol protease</keyword>
<keyword evidence="7" id="KW-0732">Signal</keyword>
<feature type="domain" description="Peptidase C1A papain C-terminal" evidence="8">
    <location>
        <begin position="119"/>
        <end position="336"/>
    </location>
</feature>
<organism evidence="10">
    <name type="scientific">Xenopus tropicalis</name>
    <name type="common">Western clawed frog</name>
    <name type="synonym">Silurana tropicalis</name>
    <dbReference type="NCBI Taxonomy" id="8364"/>
    <lineage>
        <taxon>Eukaryota</taxon>
        <taxon>Metazoa</taxon>
        <taxon>Chordata</taxon>
        <taxon>Craniata</taxon>
        <taxon>Vertebrata</taxon>
        <taxon>Euteleostomi</taxon>
        <taxon>Amphibia</taxon>
        <taxon>Batrachia</taxon>
        <taxon>Anura</taxon>
        <taxon>Pipoidea</taxon>
        <taxon>Pipidae</taxon>
        <taxon>Xenopodinae</taxon>
        <taxon>Xenopus</taxon>
        <taxon>Silurana</taxon>
    </lineage>
</organism>
<keyword evidence="5" id="KW-0865">Zymogen</keyword>
<dbReference type="InterPro" id="IPR013201">
    <property type="entry name" value="Prot_inhib_I29"/>
</dbReference>
<evidence type="ECO:0000259" key="9">
    <source>
        <dbReference type="SMART" id="SM00848"/>
    </source>
</evidence>
<dbReference type="GO" id="GO:0004197">
    <property type="term" value="F:cysteine-type endopeptidase activity"/>
    <property type="evidence" value="ECO:0000318"/>
    <property type="project" value="GO_Central"/>
</dbReference>
<dbReference type="Xenbase" id="XB-GENE-29089987">
    <property type="gene designation" value="ctss.3"/>
</dbReference>
<dbReference type="OMA" id="PRRGHSM"/>
<dbReference type="PANTHER" id="PTHR12411">
    <property type="entry name" value="CYSTEINE PROTEASE FAMILY C1-RELATED"/>
    <property type="match status" value="1"/>
</dbReference>
<evidence type="ECO:0000259" key="8">
    <source>
        <dbReference type="SMART" id="SM00645"/>
    </source>
</evidence>
<evidence type="ECO:0000313" key="11">
    <source>
        <dbReference type="Proteomes" id="UP000008143"/>
    </source>
</evidence>
<dbReference type="GeneTree" id="ENSGT00940000155176"/>
<keyword evidence="6" id="KW-1015">Disulfide bond</keyword>
<reference evidence="12" key="3">
    <citation type="submission" date="2025-04" db="UniProtKB">
        <authorList>
            <consortium name="RefSeq"/>
        </authorList>
    </citation>
    <scope>IDENTIFICATION</scope>
    <source>
        <strain evidence="12">Nigerian</strain>
        <tissue evidence="12">Liver and blood</tissue>
    </source>
</reference>
<evidence type="ECO:0000313" key="10">
    <source>
        <dbReference type="Ensembl" id="ENSXETP00000088780"/>
    </source>
</evidence>
<feature type="domain" description="Cathepsin propeptide inhibitor" evidence="9">
    <location>
        <begin position="30"/>
        <end position="90"/>
    </location>
</feature>
<evidence type="ECO:0000256" key="6">
    <source>
        <dbReference type="ARBA" id="ARBA00023157"/>
    </source>
</evidence>
<reference evidence="10" key="1">
    <citation type="journal article" date="2010" name="Science">
        <title>The genome of the Western clawed frog Xenopus tropicalis.</title>
        <authorList>
            <person name="Hellsten U."/>
            <person name="Harland R.M."/>
            <person name="Gilchrist M.J."/>
            <person name="Hendrix D."/>
            <person name="Jurka J."/>
            <person name="Kapitonov V."/>
            <person name="Ovcharenko I."/>
            <person name="Putnam N.H."/>
            <person name="Shu S."/>
            <person name="Taher L."/>
            <person name="Blitz I.L."/>
            <person name="Blumberg B."/>
            <person name="Dichmann D.S."/>
            <person name="Dubchak I."/>
            <person name="Amaya E."/>
            <person name="Detter J.C."/>
            <person name="Fletcher R."/>
            <person name="Gerhard D.S."/>
            <person name="Goodstein D."/>
            <person name="Graves T."/>
            <person name="Grigoriev I.V."/>
            <person name="Grimwood J."/>
            <person name="Kawashima T."/>
            <person name="Lindquist E."/>
            <person name="Lucas S.M."/>
            <person name="Mead P.E."/>
            <person name="Mitros T."/>
            <person name="Ogino H."/>
            <person name="Ohta Y."/>
            <person name="Poliakov A.V."/>
            <person name="Pollet N."/>
            <person name="Robert J."/>
            <person name="Salamov A."/>
            <person name="Sater A.K."/>
            <person name="Schmutz J."/>
            <person name="Terry A."/>
            <person name="Vize P.D."/>
            <person name="Warren W.C."/>
            <person name="Wells D."/>
            <person name="Wills A."/>
            <person name="Wilson R.K."/>
            <person name="Zimmerman L.B."/>
            <person name="Zorn A.M."/>
            <person name="Grainger R."/>
            <person name="Grammer T."/>
            <person name="Khokha M.K."/>
            <person name="Richardson P.M."/>
            <person name="Rokhsar D.S."/>
        </authorList>
    </citation>
    <scope>NUCLEOTIDE SEQUENCE [LARGE SCALE GENOMIC DNA]</scope>
    <source>
        <strain evidence="10">Nigerian</strain>
    </source>
</reference>
<dbReference type="AlphaFoldDB" id="A0A6I8RUR5"/>
<dbReference type="InterPro" id="IPR038765">
    <property type="entry name" value="Papain-like_cys_pep_sf"/>
</dbReference>
<accession>A0A6I8RUR5</accession>
<keyword evidence="3" id="KW-0378">Hydrolase</keyword>
<dbReference type="CDD" id="cd02248">
    <property type="entry name" value="Peptidase_C1A"/>
    <property type="match status" value="1"/>
</dbReference>
<dbReference type="PROSITE" id="PS00139">
    <property type="entry name" value="THIOL_PROTEASE_CYS"/>
    <property type="match status" value="1"/>
</dbReference>
<evidence type="ECO:0000256" key="3">
    <source>
        <dbReference type="ARBA" id="ARBA00022801"/>
    </source>
</evidence>
<dbReference type="InterPro" id="IPR013128">
    <property type="entry name" value="Peptidase_C1A"/>
</dbReference>
<dbReference type="GO" id="GO:0005764">
    <property type="term" value="C:lysosome"/>
    <property type="evidence" value="ECO:0000318"/>
    <property type="project" value="GO_Central"/>
</dbReference>
<protein>
    <submittedName>
        <fullName evidence="10 12">Cathepsin S</fullName>
    </submittedName>
</protein>
<dbReference type="SMART" id="SM00848">
    <property type="entry name" value="Inhibitor_I29"/>
    <property type="match status" value="1"/>
</dbReference>
<comment type="similarity">
    <text evidence="1">Belongs to the peptidase C1 family.</text>
</comment>
<dbReference type="Bgee" id="ENSXETG00000035955">
    <property type="expression patterns" value="Expressed in brain and 4 other cell types or tissues"/>
</dbReference>
<dbReference type="SUPFAM" id="SSF54001">
    <property type="entry name" value="Cysteine proteinases"/>
    <property type="match status" value="1"/>
</dbReference>
<dbReference type="InterPro" id="IPR000169">
    <property type="entry name" value="Pept_cys_AS"/>
</dbReference>
<keyword evidence="2" id="KW-0645">Protease</keyword>
<dbReference type="AGR" id="Xenbase:XB-GENE-29089987"/>
<evidence type="ECO:0000256" key="5">
    <source>
        <dbReference type="ARBA" id="ARBA00023145"/>
    </source>
</evidence>
<reference evidence="10" key="2">
    <citation type="submission" date="2020-05" db="UniProtKB">
        <authorList>
            <consortium name="Ensembl"/>
        </authorList>
    </citation>
    <scope>IDENTIFICATION</scope>
</reference>
<gene>
    <name evidence="13" type="primary">ctss.3</name>
    <name evidence="10 12" type="synonym">LOC105948322</name>
</gene>
<dbReference type="RefSeq" id="XP_017952033.2">
    <property type="nucleotide sequence ID" value="XM_018096544.2"/>
</dbReference>
<dbReference type="InterPro" id="IPR000668">
    <property type="entry name" value="Peptidase_C1A_C"/>
</dbReference>
<dbReference type="GO" id="GO:0005615">
    <property type="term" value="C:extracellular space"/>
    <property type="evidence" value="ECO:0000318"/>
    <property type="project" value="GO_Central"/>
</dbReference>
<sequence length="337" mass="37689">MGPSSICLVALLSLLILAHSAPDPTLDTHWQLWVKTHQKTYKDAEEERARRTIWEETLKFITVHNLEYSLGLHTYEVGMNHLGDMTVDEFTATMSGFKASDDPVPNVTYVPIRGMKRTIPHEIDWREKGCVTDVKSQGKCGSCYAFSALGAMEGQWQEWSEELVSLSEQNIVDCSRDYGNSGCKDGTITGSFEYIKDHGVASESSYPYKAQEGAKCYLNPNAKTFHCKGYKEIEHQNEEHLMEVVGTIGPVAVAIDATHDGFKYYTNGVYTNDKCNNSNGGQKHAVLVVGYGREDGKDYWLVKNSNGPGWGDKGYIKMRRNYSNHCGIANHGAYPIF</sequence>
<keyword evidence="11" id="KW-1185">Reference proteome</keyword>
<dbReference type="Ensembl" id="ENSXETT00000074965">
    <property type="protein sequence ID" value="ENSXETP00000088780"/>
    <property type="gene ID" value="ENSXETG00000035955"/>
</dbReference>
<feature type="signal peptide" evidence="7">
    <location>
        <begin position="1"/>
        <end position="20"/>
    </location>
</feature>
<dbReference type="Pfam" id="PF00112">
    <property type="entry name" value="Peptidase_C1"/>
    <property type="match status" value="1"/>
</dbReference>
<dbReference type="KEGG" id="xtr:105948322"/>
<evidence type="ECO:0000256" key="7">
    <source>
        <dbReference type="SAM" id="SignalP"/>
    </source>
</evidence>
<evidence type="ECO:0000313" key="13">
    <source>
        <dbReference type="Xenbase" id="XB-GENE-29089987"/>
    </source>
</evidence>
<name>A0A6I8RUR5_XENTR</name>